<dbReference type="SUPFAM" id="SSF47384">
    <property type="entry name" value="Homodimeric domain of signal transducing histidine kinase"/>
    <property type="match status" value="1"/>
</dbReference>
<comment type="caution">
    <text evidence="1">The sequence shown here is derived from an EMBL/GenBank/DDBJ whole genome shotgun (WGS) entry which is preliminary data.</text>
</comment>
<dbReference type="Proteomes" id="UP001258315">
    <property type="component" value="Unassembled WGS sequence"/>
</dbReference>
<dbReference type="Gene3D" id="3.30.450.20">
    <property type="entry name" value="PAS domain"/>
    <property type="match status" value="1"/>
</dbReference>
<proteinExistence type="predicted"/>
<evidence type="ECO:0008006" key="3">
    <source>
        <dbReference type="Google" id="ProtNLM"/>
    </source>
</evidence>
<evidence type="ECO:0000313" key="2">
    <source>
        <dbReference type="Proteomes" id="UP001258315"/>
    </source>
</evidence>
<dbReference type="EMBL" id="JAVLVU010000001">
    <property type="protein sequence ID" value="MDT3400978.1"/>
    <property type="molecule type" value="Genomic_DNA"/>
</dbReference>
<gene>
    <name evidence="1" type="ORF">QE417_000050</name>
</gene>
<dbReference type="Gene3D" id="1.10.287.130">
    <property type="match status" value="1"/>
</dbReference>
<reference evidence="2" key="1">
    <citation type="submission" date="2023-07" db="EMBL/GenBank/DDBJ databases">
        <title>Functional and genomic diversity of the sorghum phyllosphere microbiome.</title>
        <authorList>
            <person name="Shade A."/>
        </authorList>
    </citation>
    <scope>NUCLEOTIDE SEQUENCE [LARGE SCALE GENOMIC DNA]</scope>
    <source>
        <strain evidence="2">SORGH_AS_0422</strain>
    </source>
</reference>
<dbReference type="InterPro" id="IPR035965">
    <property type="entry name" value="PAS-like_dom_sf"/>
</dbReference>
<name>A0ABU3GMF9_9SPHI</name>
<protein>
    <recommendedName>
        <fullName evidence="3">PAS fold-4 domain-containing protein</fullName>
    </recommendedName>
</protein>
<dbReference type="SUPFAM" id="SSF55785">
    <property type="entry name" value="PYP-like sensor domain (PAS domain)"/>
    <property type="match status" value="1"/>
</dbReference>
<keyword evidence="2" id="KW-1185">Reference proteome</keyword>
<dbReference type="RefSeq" id="WP_311946730.1">
    <property type="nucleotide sequence ID" value="NZ_JAVLVU010000001.1"/>
</dbReference>
<sequence>MINSYAPINNFLRDSSFFYTISIGLDSRYSFVSKNYDRNFAMGEKTLKGKHFSVTLHPEDIKICEETGPKCFEAPGQLFPVTLRKHDGKGGFVVTQWEMQAMLNAEGIPEGIFCIGYNITEFMEAKERLNHAEIQLDEISFIQSHGVRKPLANILGIADIIAHEEDQTEILKLTQMLERSARELDLIIKAITTKATN</sequence>
<evidence type="ECO:0000313" key="1">
    <source>
        <dbReference type="EMBL" id="MDT3400978.1"/>
    </source>
</evidence>
<dbReference type="InterPro" id="IPR036097">
    <property type="entry name" value="HisK_dim/P_sf"/>
</dbReference>
<accession>A0ABU3GMF9</accession>
<organism evidence="1 2">
    <name type="scientific">Mucilaginibacter terrae</name>
    <dbReference type="NCBI Taxonomy" id="1955052"/>
    <lineage>
        <taxon>Bacteria</taxon>
        <taxon>Pseudomonadati</taxon>
        <taxon>Bacteroidota</taxon>
        <taxon>Sphingobacteriia</taxon>
        <taxon>Sphingobacteriales</taxon>
        <taxon>Sphingobacteriaceae</taxon>
        <taxon>Mucilaginibacter</taxon>
    </lineage>
</organism>